<feature type="transmembrane region" description="Helical" evidence="1">
    <location>
        <begin position="48"/>
        <end position="66"/>
    </location>
</feature>
<keyword evidence="1" id="KW-0472">Membrane</keyword>
<gene>
    <name evidence="2" type="ORF">Rcae01_06008</name>
</gene>
<organism evidence="2 3">
    <name type="scientific">Novipirellula caenicola</name>
    <dbReference type="NCBI Taxonomy" id="1536901"/>
    <lineage>
        <taxon>Bacteria</taxon>
        <taxon>Pseudomonadati</taxon>
        <taxon>Planctomycetota</taxon>
        <taxon>Planctomycetia</taxon>
        <taxon>Pirellulales</taxon>
        <taxon>Pirellulaceae</taxon>
        <taxon>Novipirellula</taxon>
    </lineage>
</organism>
<evidence type="ECO:0000313" key="2">
    <source>
        <dbReference type="EMBL" id="GAA5510500.1"/>
    </source>
</evidence>
<keyword evidence="1" id="KW-1133">Transmembrane helix</keyword>
<protein>
    <submittedName>
        <fullName evidence="2">Uncharacterized protein</fullName>
    </submittedName>
</protein>
<accession>A0ABP9W1X0</accession>
<comment type="caution">
    <text evidence="2">The sequence shown here is derived from an EMBL/GenBank/DDBJ whole genome shotgun (WGS) entry which is preliminary data.</text>
</comment>
<dbReference type="EMBL" id="BAABRO010000024">
    <property type="protein sequence ID" value="GAA5510500.1"/>
    <property type="molecule type" value="Genomic_DNA"/>
</dbReference>
<evidence type="ECO:0000256" key="1">
    <source>
        <dbReference type="SAM" id="Phobius"/>
    </source>
</evidence>
<dbReference type="Proteomes" id="UP001416858">
    <property type="component" value="Unassembled WGS sequence"/>
</dbReference>
<reference evidence="2 3" key="1">
    <citation type="submission" date="2024-02" db="EMBL/GenBank/DDBJ databases">
        <title>Rhodopirellula caenicola NBRC 110016.</title>
        <authorList>
            <person name="Ichikawa N."/>
            <person name="Katano-Makiyama Y."/>
            <person name="Hidaka K."/>
        </authorList>
    </citation>
    <scope>NUCLEOTIDE SEQUENCE [LARGE SCALE GENOMIC DNA]</scope>
    <source>
        <strain evidence="2 3">NBRC 110016</strain>
    </source>
</reference>
<dbReference type="RefSeq" id="WP_345688464.1">
    <property type="nucleotide sequence ID" value="NZ_BAABRO010000024.1"/>
</dbReference>
<evidence type="ECO:0000313" key="3">
    <source>
        <dbReference type="Proteomes" id="UP001416858"/>
    </source>
</evidence>
<keyword evidence="1" id="KW-0812">Transmembrane</keyword>
<proteinExistence type="predicted"/>
<sequence>MKYPIKPGRFSRSRVLITYQVADAHCSGFIDWNSDAADGHGALVGRVTSYRGVVPAMMILLGLMSFQCKTGIRRML</sequence>
<name>A0ABP9W1X0_9BACT</name>
<keyword evidence="3" id="KW-1185">Reference proteome</keyword>